<dbReference type="PANTHER" id="PTHR43779">
    <property type="entry name" value="DIOXYGENASE RV0097-RELATED"/>
    <property type="match status" value="1"/>
</dbReference>
<evidence type="ECO:0000256" key="1">
    <source>
        <dbReference type="ARBA" id="ARBA00005896"/>
    </source>
</evidence>
<dbReference type="InterPro" id="IPR003819">
    <property type="entry name" value="TauD/TfdA-like"/>
</dbReference>
<gene>
    <name evidence="8" type="ORF">CNYM01_06466</name>
</gene>
<evidence type="ECO:0000256" key="2">
    <source>
        <dbReference type="ARBA" id="ARBA00022723"/>
    </source>
</evidence>
<evidence type="ECO:0000256" key="4">
    <source>
        <dbReference type="ARBA" id="ARBA00023002"/>
    </source>
</evidence>
<feature type="domain" description="TauD/TfdA-like" evidence="7">
    <location>
        <begin position="52"/>
        <end position="328"/>
    </location>
</feature>
<evidence type="ECO:0000256" key="3">
    <source>
        <dbReference type="ARBA" id="ARBA00022964"/>
    </source>
</evidence>
<protein>
    <submittedName>
        <fullName evidence="8">Alpha-ketoglutarate-dependent 2</fullName>
    </submittedName>
</protein>
<dbReference type="OrthoDB" id="5818554at2759"/>
<dbReference type="GO" id="GO:0046872">
    <property type="term" value="F:metal ion binding"/>
    <property type="evidence" value="ECO:0007669"/>
    <property type="project" value="UniProtKB-KW"/>
</dbReference>
<evidence type="ECO:0000256" key="5">
    <source>
        <dbReference type="ARBA" id="ARBA00023004"/>
    </source>
</evidence>
<comment type="similarity">
    <text evidence="1">Belongs to the TfdA dioxygenase family.</text>
</comment>
<dbReference type="SUPFAM" id="SSF51197">
    <property type="entry name" value="Clavaminate synthase-like"/>
    <property type="match status" value="1"/>
</dbReference>
<dbReference type="Proteomes" id="UP000070054">
    <property type="component" value="Unassembled WGS sequence"/>
</dbReference>
<accession>A0A135UFH4</accession>
<keyword evidence="2" id="KW-0479">Metal-binding</keyword>
<evidence type="ECO:0000259" key="7">
    <source>
        <dbReference type="Pfam" id="PF02668"/>
    </source>
</evidence>
<dbReference type="Gene3D" id="3.60.130.10">
    <property type="entry name" value="Clavaminate synthase-like"/>
    <property type="match status" value="1"/>
</dbReference>
<dbReference type="InterPro" id="IPR051178">
    <property type="entry name" value="TfdA_dioxygenase"/>
</dbReference>
<evidence type="ECO:0000313" key="8">
    <source>
        <dbReference type="EMBL" id="KXH59141.1"/>
    </source>
</evidence>
<dbReference type="AlphaFoldDB" id="A0A135UFH4"/>
<keyword evidence="5" id="KW-0408">Iron</keyword>
<dbReference type="EMBL" id="JEMN01000668">
    <property type="protein sequence ID" value="KXH59141.1"/>
    <property type="molecule type" value="Genomic_DNA"/>
</dbReference>
<dbReference type="GO" id="GO:0051213">
    <property type="term" value="F:dioxygenase activity"/>
    <property type="evidence" value="ECO:0007669"/>
    <property type="project" value="UniProtKB-KW"/>
</dbReference>
<dbReference type="Pfam" id="PF02668">
    <property type="entry name" value="TauD"/>
    <property type="match status" value="1"/>
</dbReference>
<keyword evidence="9" id="KW-1185">Reference proteome</keyword>
<keyword evidence="3" id="KW-0223">Dioxygenase</keyword>
<dbReference type="PANTHER" id="PTHR43779:SF3">
    <property type="entry name" value="(3R)-3-[(CARBOXYMETHYL)AMINO]FATTY ACID OXYGENASE_DECARBOXYLASE"/>
    <property type="match status" value="1"/>
</dbReference>
<dbReference type="InterPro" id="IPR042098">
    <property type="entry name" value="TauD-like_sf"/>
</dbReference>
<proteinExistence type="inferred from homology"/>
<keyword evidence="4" id="KW-0560">Oxidoreductase</keyword>
<feature type="region of interest" description="Disordered" evidence="6">
    <location>
        <begin position="11"/>
        <end position="35"/>
    </location>
</feature>
<comment type="caution">
    <text evidence="8">The sequence shown here is derived from an EMBL/GenBank/DDBJ whole genome shotgun (WGS) entry which is preliminary data.</text>
</comment>
<organism evidence="8 9">
    <name type="scientific">Colletotrichum nymphaeae SA-01</name>
    <dbReference type="NCBI Taxonomy" id="1460502"/>
    <lineage>
        <taxon>Eukaryota</taxon>
        <taxon>Fungi</taxon>
        <taxon>Dikarya</taxon>
        <taxon>Ascomycota</taxon>
        <taxon>Pezizomycotina</taxon>
        <taxon>Sordariomycetes</taxon>
        <taxon>Hypocreomycetidae</taxon>
        <taxon>Glomerellales</taxon>
        <taxon>Glomerellaceae</taxon>
        <taxon>Colletotrichum</taxon>
        <taxon>Colletotrichum acutatum species complex</taxon>
    </lineage>
</organism>
<evidence type="ECO:0000313" key="9">
    <source>
        <dbReference type="Proteomes" id="UP000070054"/>
    </source>
</evidence>
<name>A0A135UFH4_9PEZI</name>
<sequence length="351" mass="40025">MSAIKMIQSLPRTYPNTFPPSKQPSAESRGGNHQPIQDGHILITPVLHDGKSSFGAKIDGIDWSRPLPADDIEKLKKVIDNYGVLIFRKTGLDNKGHIHFAKRLGRELEINPFFYGIENDRIGDPLLWDVSNINLDGTIVQPNQRRWDHSLGNALWHTDSSFHQHRSKYSLLLSHGSPARGGSWTHFADTARAYADLPQSKKDELEDLIIEHDLWHSRRLASPQAFAQPLENERAAEKSAYHRLVQVGPDGRKTLYLAAHAKLVVGRGFEESQKLIWELINHCTQFKYVFSMEWLEGGDMVWWDNRKSMHRANPYNAEMTARDVRRATVIDDGPLAFGVSDEELMVHERVD</sequence>
<reference evidence="8 9" key="1">
    <citation type="submission" date="2014-02" db="EMBL/GenBank/DDBJ databases">
        <title>The genome sequence of Colletotrichum nymphaeae SA-01.</title>
        <authorList>
            <person name="Baroncelli R."/>
            <person name="Thon M.R."/>
        </authorList>
    </citation>
    <scope>NUCLEOTIDE SEQUENCE [LARGE SCALE GENOMIC DNA]</scope>
    <source>
        <strain evidence="8 9">SA-01</strain>
    </source>
</reference>
<evidence type="ECO:0000256" key="6">
    <source>
        <dbReference type="SAM" id="MobiDB-lite"/>
    </source>
</evidence>